<dbReference type="SUPFAM" id="SSF51735">
    <property type="entry name" value="NAD(P)-binding Rossmann-fold domains"/>
    <property type="match status" value="1"/>
</dbReference>
<evidence type="ECO:0000256" key="2">
    <source>
        <dbReference type="SAM" id="Phobius"/>
    </source>
</evidence>
<accession>A0A7V4U3F5</accession>
<dbReference type="AlphaFoldDB" id="A0A7V4U3F5"/>
<proteinExistence type="predicted"/>
<keyword evidence="2" id="KW-0812">Transmembrane</keyword>
<feature type="transmembrane region" description="Helical" evidence="2">
    <location>
        <begin position="36"/>
        <end position="55"/>
    </location>
</feature>
<dbReference type="PROSITE" id="PS51202">
    <property type="entry name" value="RCK_C"/>
    <property type="match status" value="1"/>
</dbReference>
<dbReference type="GO" id="GO:0008324">
    <property type="term" value="F:monoatomic cation transmembrane transporter activity"/>
    <property type="evidence" value="ECO:0007669"/>
    <property type="project" value="InterPro"/>
</dbReference>
<sequence>MAIKENRLQYNLLMVAFFLALLLLFGTIGYKLIDESWNWIDALYMTFISFSTVGFREVDDLSLGERIFTMVVVLLGIIVISMLSASVTSWFVQNELLLKRKKQLMMKQIAQLKDHIILCGAGDTGKTVVKELVQAKKDFVVIEENMEVIEALQEHYPHIFFVHGDATKDEVLEEANIKRAKGLISALSLDSDNLFVVVSARALNPNMNIISRAVDPSTEDKLYKAGANYVISPNMVEGTRMASVLLRPTVVSFIEVMMRGGEDLSFRMEEVDVPAGSSLVGKTLKEARIPQRTGLIVIAIKKGKDSRWMFNPSSNQLLEENDRLIVLGDSEKVDKLFSLIKE</sequence>
<dbReference type="Gene3D" id="1.10.287.70">
    <property type="match status" value="1"/>
</dbReference>
<keyword evidence="5" id="KW-0813">Transport</keyword>
<dbReference type="SUPFAM" id="SSF116726">
    <property type="entry name" value="TrkA C-terminal domain-like"/>
    <property type="match status" value="1"/>
</dbReference>
<dbReference type="Proteomes" id="UP000885779">
    <property type="component" value="Unassembled WGS sequence"/>
</dbReference>
<evidence type="ECO:0000313" key="5">
    <source>
        <dbReference type="EMBL" id="HGY56139.1"/>
    </source>
</evidence>
<dbReference type="PANTHER" id="PTHR43833">
    <property type="entry name" value="POTASSIUM CHANNEL PROTEIN 2-RELATED-RELATED"/>
    <property type="match status" value="1"/>
</dbReference>
<dbReference type="InterPro" id="IPR003148">
    <property type="entry name" value="RCK_N"/>
</dbReference>
<evidence type="ECO:0000259" key="3">
    <source>
        <dbReference type="PROSITE" id="PS51201"/>
    </source>
</evidence>
<dbReference type="SUPFAM" id="SSF81324">
    <property type="entry name" value="Voltage-gated potassium channels"/>
    <property type="match status" value="1"/>
</dbReference>
<dbReference type="Pfam" id="PF02254">
    <property type="entry name" value="TrkA_N"/>
    <property type="match status" value="1"/>
</dbReference>
<feature type="domain" description="RCK N-terminal" evidence="3">
    <location>
        <begin position="113"/>
        <end position="232"/>
    </location>
</feature>
<dbReference type="InterPro" id="IPR036721">
    <property type="entry name" value="RCK_C_sf"/>
</dbReference>
<evidence type="ECO:0000259" key="4">
    <source>
        <dbReference type="PROSITE" id="PS51202"/>
    </source>
</evidence>
<keyword evidence="5" id="KW-0407">Ion channel</keyword>
<dbReference type="InterPro" id="IPR050721">
    <property type="entry name" value="Trk_Ktr_HKT_K-transport"/>
</dbReference>
<dbReference type="Gene3D" id="3.40.50.720">
    <property type="entry name" value="NAD(P)-binding Rossmann-like Domain"/>
    <property type="match status" value="1"/>
</dbReference>
<evidence type="ECO:0000256" key="1">
    <source>
        <dbReference type="ARBA" id="ARBA00004651"/>
    </source>
</evidence>
<reference evidence="5" key="1">
    <citation type="journal article" date="2020" name="mSystems">
        <title>Genome- and Community-Level Interaction Insights into Carbon Utilization and Element Cycling Functions of Hydrothermarchaeota in Hydrothermal Sediment.</title>
        <authorList>
            <person name="Zhou Z."/>
            <person name="Liu Y."/>
            <person name="Xu W."/>
            <person name="Pan J."/>
            <person name="Luo Z.H."/>
            <person name="Li M."/>
        </authorList>
    </citation>
    <scope>NUCLEOTIDE SEQUENCE [LARGE SCALE GENOMIC DNA]</scope>
    <source>
        <strain evidence="5">HyVt-577</strain>
    </source>
</reference>
<organism evidence="5">
    <name type="scientific">Caldithrix abyssi</name>
    <dbReference type="NCBI Taxonomy" id="187145"/>
    <lineage>
        <taxon>Bacteria</taxon>
        <taxon>Pseudomonadati</taxon>
        <taxon>Calditrichota</taxon>
        <taxon>Calditrichia</taxon>
        <taxon>Calditrichales</taxon>
        <taxon>Calditrichaceae</taxon>
        <taxon>Caldithrix</taxon>
    </lineage>
</organism>
<comment type="caution">
    <text evidence="5">The sequence shown here is derived from an EMBL/GenBank/DDBJ whole genome shotgun (WGS) entry which is preliminary data.</text>
</comment>
<feature type="transmembrane region" description="Helical" evidence="2">
    <location>
        <begin position="12"/>
        <end position="30"/>
    </location>
</feature>
<keyword evidence="5" id="KW-0406">Ion transport</keyword>
<name>A0A7V4U3F5_CALAY</name>
<dbReference type="Gene3D" id="3.30.70.1450">
    <property type="entry name" value="Regulator of K+ conductance, C-terminal domain"/>
    <property type="match status" value="1"/>
</dbReference>
<gene>
    <name evidence="5" type="ORF">ENK44_10575</name>
</gene>
<dbReference type="PANTHER" id="PTHR43833:SF9">
    <property type="entry name" value="POTASSIUM CHANNEL PROTEIN YUGO-RELATED"/>
    <property type="match status" value="1"/>
</dbReference>
<dbReference type="Pfam" id="PF02080">
    <property type="entry name" value="TrkA_C"/>
    <property type="match status" value="1"/>
</dbReference>
<feature type="domain" description="RCK C-terminal" evidence="4">
    <location>
        <begin position="255"/>
        <end position="342"/>
    </location>
</feature>
<dbReference type="Pfam" id="PF07885">
    <property type="entry name" value="Ion_trans_2"/>
    <property type="match status" value="1"/>
</dbReference>
<feature type="transmembrane region" description="Helical" evidence="2">
    <location>
        <begin position="67"/>
        <end position="92"/>
    </location>
</feature>
<dbReference type="InterPro" id="IPR036291">
    <property type="entry name" value="NAD(P)-bd_dom_sf"/>
</dbReference>
<protein>
    <submittedName>
        <fullName evidence="5">Potassium channel protein</fullName>
    </submittedName>
</protein>
<keyword evidence="2" id="KW-1133">Transmembrane helix</keyword>
<dbReference type="GO" id="GO:0006813">
    <property type="term" value="P:potassium ion transport"/>
    <property type="evidence" value="ECO:0007669"/>
    <property type="project" value="InterPro"/>
</dbReference>
<dbReference type="GO" id="GO:0005886">
    <property type="term" value="C:plasma membrane"/>
    <property type="evidence" value="ECO:0007669"/>
    <property type="project" value="UniProtKB-SubCell"/>
</dbReference>
<dbReference type="InterPro" id="IPR013099">
    <property type="entry name" value="K_chnl_dom"/>
</dbReference>
<dbReference type="EMBL" id="DRQG01000098">
    <property type="protein sequence ID" value="HGY56139.1"/>
    <property type="molecule type" value="Genomic_DNA"/>
</dbReference>
<comment type="subcellular location">
    <subcellularLocation>
        <location evidence="1">Cell membrane</location>
        <topology evidence="1">Multi-pass membrane protein</topology>
    </subcellularLocation>
</comment>
<keyword evidence="2" id="KW-0472">Membrane</keyword>
<dbReference type="InterPro" id="IPR006037">
    <property type="entry name" value="RCK_C"/>
</dbReference>
<dbReference type="PROSITE" id="PS51201">
    <property type="entry name" value="RCK_N"/>
    <property type="match status" value="1"/>
</dbReference>